<dbReference type="Proteomes" id="UP000605970">
    <property type="component" value="Unassembled WGS sequence"/>
</dbReference>
<name>A0A8S9ZSU7_9BILA</name>
<proteinExistence type="predicted"/>
<gene>
    <name evidence="1" type="ORF">Mgra_00004291</name>
</gene>
<organism evidence="1 2">
    <name type="scientific">Meloidogyne graminicola</name>
    <dbReference type="NCBI Taxonomy" id="189291"/>
    <lineage>
        <taxon>Eukaryota</taxon>
        <taxon>Metazoa</taxon>
        <taxon>Ecdysozoa</taxon>
        <taxon>Nematoda</taxon>
        <taxon>Chromadorea</taxon>
        <taxon>Rhabditida</taxon>
        <taxon>Tylenchina</taxon>
        <taxon>Tylenchomorpha</taxon>
        <taxon>Tylenchoidea</taxon>
        <taxon>Meloidogynidae</taxon>
        <taxon>Meloidogyninae</taxon>
        <taxon>Meloidogyne</taxon>
    </lineage>
</organism>
<reference evidence="1" key="1">
    <citation type="journal article" date="2020" name="Ecol. Evol.">
        <title>Genome structure and content of the rice root-knot nematode (Meloidogyne graminicola).</title>
        <authorList>
            <person name="Phan N.T."/>
            <person name="Danchin E.G.J."/>
            <person name="Klopp C."/>
            <person name="Perfus-Barbeoch L."/>
            <person name="Kozlowski D.K."/>
            <person name="Koutsovoulos G.D."/>
            <person name="Lopez-Roques C."/>
            <person name="Bouchez O."/>
            <person name="Zahm M."/>
            <person name="Besnard G."/>
            <person name="Bellafiore S."/>
        </authorList>
    </citation>
    <scope>NUCLEOTIDE SEQUENCE</scope>
    <source>
        <strain evidence="1">VN-18</strain>
    </source>
</reference>
<comment type="caution">
    <text evidence="1">The sequence shown here is derived from an EMBL/GenBank/DDBJ whole genome shotgun (WGS) entry which is preliminary data.</text>
</comment>
<protein>
    <submittedName>
        <fullName evidence="1">Uncharacterized protein</fullName>
    </submittedName>
</protein>
<evidence type="ECO:0000313" key="2">
    <source>
        <dbReference type="Proteomes" id="UP000605970"/>
    </source>
</evidence>
<dbReference type="EMBL" id="JABEBT010000031">
    <property type="protein sequence ID" value="KAF7636304.1"/>
    <property type="molecule type" value="Genomic_DNA"/>
</dbReference>
<dbReference type="AlphaFoldDB" id="A0A8S9ZSU7"/>
<accession>A0A8S9ZSU7</accession>
<keyword evidence="2" id="KW-1185">Reference proteome</keyword>
<sequence>MNITDTSIATVLKQTPKNASALSDSHSCLAVSLVSSTIIQDLLNTRNKIKFKRKYVMIMRFELPKFDCSKELSSFMHDDKLANNKEINEAKKQQNENKFFVQAKTHSLINAFPLSKGEIQLEENAKITPSLAL</sequence>
<evidence type="ECO:0000313" key="1">
    <source>
        <dbReference type="EMBL" id="KAF7636304.1"/>
    </source>
</evidence>